<gene>
    <name evidence="1" type="ORF">BDFB_015231</name>
</gene>
<dbReference type="EMBL" id="QDEB01084979">
    <property type="protein sequence ID" value="RZC33861.1"/>
    <property type="molecule type" value="Genomic_DNA"/>
</dbReference>
<dbReference type="Proteomes" id="UP000292052">
    <property type="component" value="Unassembled WGS sequence"/>
</dbReference>
<protein>
    <submittedName>
        <fullName evidence="1">Uncharacterized protein</fullName>
    </submittedName>
</protein>
<proteinExistence type="predicted"/>
<name>A0A482VLP0_ASBVE</name>
<keyword evidence="2" id="KW-1185">Reference proteome</keyword>
<dbReference type="OrthoDB" id="10400602at2759"/>
<reference evidence="1 2" key="1">
    <citation type="submission" date="2017-03" db="EMBL/GenBank/DDBJ databases">
        <title>Genome of the blue death feigning beetle - Asbolus verrucosus.</title>
        <authorList>
            <person name="Rider S.D."/>
        </authorList>
    </citation>
    <scope>NUCLEOTIDE SEQUENCE [LARGE SCALE GENOMIC DNA]</scope>
    <source>
        <strain evidence="1">Butters</strain>
        <tissue evidence="1">Head and leg muscle</tissue>
    </source>
</reference>
<comment type="caution">
    <text evidence="1">The sequence shown here is derived from an EMBL/GenBank/DDBJ whole genome shotgun (WGS) entry which is preliminary data.</text>
</comment>
<sequence length="46" mass="5494">MVYSTEQIAFMTESYFCNGHKVNCEWSYSLQDCLEEFRVQFPPTSF</sequence>
<evidence type="ECO:0000313" key="2">
    <source>
        <dbReference type="Proteomes" id="UP000292052"/>
    </source>
</evidence>
<evidence type="ECO:0000313" key="1">
    <source>
        <dbReference type="EMBL" id="RZC33861.1"/>
    </source>
</evidence>
<accession>A0A482VLP0</accession>
<dbReference type="AlphaFoldDB" id="A0A482VLP0"/>
<organism evidence="1 2">
    <name type="scientific">Asbolus verrucosus</name>
    <name type="common">Desert ironclad beetle</name>
    <dbReference type="NCBI Taxonomy" id="1661398"/>
    <lineage>
        <taxon>Eukaryota</taxon>
        <taxon>Metazoa</taxon>
        <taxon>Ecdysozoa</taxon>
        <taxon>Arthropoda</taxon>
        <taxon>Hexapoda</taxon>
        <taxon>Insecta</taxon>
        <taxon>Pterygota</taxon>
        <taxon>Neoptera</taxon>
        <taxon>Endopterygota</taxon>
        <taxon>Coleoptera</taxon>
        <taxon>Polyphaga</taxon>
        <taxon>Cucujiformia</taxon>
        <taxon>Tenebrionidae</taxon>
        <taxon>Pimeliinae</taxon>
        <taxon>Asbolus</taxon>
    </lineage>
</organism>